<gene>
    <name evidence="2" type="ORF">SAMN04488008_103371</name>
</gene>
<dbReference type="AlphaFoldDB" id="A0A1H7P708"/>
<evidence type="ECO:0000313" key="3">
    <source>
        <dbReference type="Proteomes" id="UP000198990"/>
    </source>
</evidence>
<protein>
    <submittedName>
        <fullName evidence="2">Acetyltransferase (GNAT) family protein</fullName>
    </submittedName>
</protein>
<organism evidence="2 3">
    <name type="scientific">Maribacter orientalis</name>
    <dbReference type="NCBI Taxonomy" id="228957"/>
    <lineage>
        <taxon>Bacteria</taxon>
        <taxon>Pseudomonadati</taxon>
        <taxon>Bacteroidota</taxon>
        <taxon>Flavobacteriia</taxon>
        <taxon>Flavobacteriales</taxon>
        <taxon>Flavobacteriaceae</taxon>
        <taxon>Maribacter</taxon>
    </lineage>
</organism>
<keyword evidence="3" id="KW-1185">Reference proteome</keyword>
<reference evidence="3" key="1">
    <citation type="submission" date="2016-10" db="EMBL/GenBank/DDBJ databases">
        <authorList>
            <person name="Varghese N."/>
            <person name="Submissions S."/>
        </authorList>
    </citation>
    <scope>NUCLEOTIDE SEQUENCE [LARGE SCALE GENOMIC DNA]</scope>
    <source>
        <strain evidence="3">DSM 16471</strain>
    </source>
</reference>
<dbReference type="SUPFAM" id="SSF55729">
    <property type="entry name" value="Acyl-CoA N-acyltransferases (Nat)"/>
    <property type="match status" value="1"/>
</dbReference>
<dbReference type="EMBL" id="FNZN01000003">
    <property type="protein sequence ID" value="SEL31409.1"/>
    <property type="molecule type" value="Genomic_DNA"/>
</dbReference>
<dbReference type="STRING" id="228957.SAMN04488008_103371"/>
<accession>A0A1H7P708</accession>
<dbReference type="OrthoDB" id="9800604at2"/>
<evidence type="ECO:0000259" key="1">
    <source>
        <dbReference type="PROSITE" id="PS51186"/>
    </source>
</evidence>
<keyword evidence="2" id="KW-0808">Transferase</keyword>
<dbReference type="Gene3D" id="3.40.630.30">
    <property type="match status" value="1"/>
</dbReference>
<dbReference type="Pfam" id="PF00583">
    <property type="entry name" value="Acetyltransf_1"/>
    <property type="match status" value="1"/>
</dbReference>
<sequence length="175" mass="20238">MKSTITFEPLVASRYNDYIIIGTKAYNQHYRHLWPNGDTSTYIQNSFTKEILLKEEQDENTTLYLLKMENVYVGILKITLDMAIAKLNKSEALYLDKIYIQKEFTGLGIGRETLKFIETKARKLSKKAIFLGAMQNGLALSFYLANNFSIIDTSKVPFENVIEEEKPMYILLKEI</sequence>
<dbReference type="InterPro" id="IPR016181">
    <property type="entry name" value="Acyl_CoA_acyltransferase"/>
</dbReference>
<dbReference type="CDD" id="cd04301">
    <property type="entry name" value="NAT_SF"/>
    <property type="match status" value="1"/>
</dbReference>
<dbReference type="PROSITE" id="PS51186">
    <property type="entry name" value="GNAT"/>
    <property type="match status" value="1"/>
</dbReference>
<feature type="domain" description="N-acetyltransferase" evidence="1">
    <location>
        <begin position="21"/>
        <end position="169"/>
    </location>
</feature>
<name>A0A1H7P708_9FLAO</name>
<dbReference type="GO" id="GO:0016747">
    <property type="term" value="F:acyltransferase activity, transferring groups other than amino-acyl groups"/>
    <property type="evidence" value="ECO:0007669"/>
    <property type="project" value="InterPro"/>
</dbReference>
<dbReference type="InterPro" id="IPR000182">
    <property type="entry name" value="GNAT_dom"/>
</dbReference>
<proteinExistence type="predicted"/>
<evidence type="ECO:0000313" key="2">
    <source>
        <dbReference type="EMBL" id="SEL31409.1"/>
    </source>
</evidence>
<dbReference type="RefSeq" id="WP_091622770.1">
    <property type="nucleotide sequence ID" value="NZ_FNZN01000003.1"/>
</dbReference>
<dbReference type="Proteomes" id="UP000198990">
    <property type="component" value="Unassembled WGS sequence"/>
</dbReference>